<dbReference type="Proteomes" id="UP001302745">
    <property type="component" value="Unassembled WGS sequence"/>
</dbReference>
<name>A0AAN6ZSN0_9PEZI</name>
<evidence type="ECO:0000313" key="3">
    <source>
        <dbReference type="Proteomes" id="UP001302745"/>
    </source>
</evidence>
<feature type="non-terminal residue" evidence="2">
    <location>
        <position position="1"/>
    </location>
</feature>
<proteinExistence type="predicted"/>
<dbReference type="AlphaFoldDB" id="A0AAN6ZSN0"/>
<comment type="caution">
    <text evidence="2">The sequence shown here is derived from an EMBL/GenBank/DDBJ whole genome shotgun (WGS) entry which is preliminary data.</text>
</comment>
<accession>A0AAN6ZSN0</accession>
<protein>
    <recommendedName>
        <fullName evidence="1">DUF7587 domain-containing protein</fullName>
    </recommendedName>
</protein>
<dbReference type="EMBL" id="MU857268">
    <property type="protein sequence ID" value="KAK4148748.1"/>
    <property type="molecule type" value="Genomic_DNA"/>
</dbReference>
<organism evidence="2 3">
    <name type="scientific">Chaetomidium leptoderma</name>
    <dbReference type="NCBI Taxonomy" id="669021"/>
    <lineage>
        <taxon>Eukaryota</taxon>
        <taxon>Fungi</taxon>
        <taxon>Dikarya</taxon>
        <taxon>Ascomycota</taxon>
        <taxon>Pezizomycotina</taxon>
        <taxon>Sordariomycetes</taxon>
        <taxon>Sordariomycetidae</taxon>
        <taxon>Sordariales</taxon>
        <taxon>Chaetomiaceae</taxon>
        <taxon>Chaetomidium</taxon>
    </lineage>
</organism>
<evidence type="ECO:0000313" key="2">
    <source>
        <dbReference type="EMBL" id="KAK4148748.1"/>
    </source>
</evidence>
<gene>
    <name evidence="2" type="ORF">C8A00DRAFT_19475</name>
</gene>
<evidence type="ECO:0000259" key="1">
    <source>
        <dbReference type="Pfam" id="PF24494"/>
    </source>
</evidence>
<reference evidence="2" key="1">
    <citation type="journal article" date="2023" name="Mol. Phylogenet. Evol.">
        <title>Genome-scale phylogeny and comparative genomics of the fungal order Sordariales.</title>
        <authorList>
            <person name="Hensen N."/>
            <person name="Bonometti L."/>
            <person name="Westerberg I."/>
            <person name="Brannstrom I.O."/>
            <person name="Guillou S."/>
            <person name="Cros-Aarteil S."/>
            <person name="Calhoun S."/>
            <person name="Haridas S."/>
            <person name="Kuo A."/>
            <person name="Mondo S."/>
            <person name="Pangilinan J."/>
            <person name="Riley R."/>
            <person name="LaButti K."/>
            <person name="Andreopoulos B."/>
            <person name="Lipzen A."/>
            <person name="Chen C."/>
            <person name="Yan M."/>
            <person name="Daum C."/>
            <person name="Ng V."/>
            <person name="Clum A."/>
            <person name="Steindorff A."/>
            <person name="Ohm R.A."/>
            <person name="Martin F."/>
            <person name="Silar P."/>
            <person name="Natvig D.O."/>
            <person name="Lalanne C."/>
            <person name="Gautier V."/>
            <person name="Ament-Velasquez S.L."/>
            <person name="Kruys A."/>
            <person name="Hutchinson M.I."/>
            <person name="Powell A.J."/>
            <person name="Barry K."/>
            <person name="Miller A.N."/>
            <person name="Grigoriev I.V."/>
            <person name="Debuchy R."/>
            <person name="Gladieux P."/>
            <person name="Hiltunen Thoren M."/>
            <person name="Johannesson H."/>
        </authorList>
    </citation>
    <scope>NUCLEOTIDE SEQUENCE</scope>
    <source>
        <strain evidence="2">CBS 538.74</strain>
    </source>
</reference>
<feature type="domain" description="DUF7587" evidence="1">
    <location>
        <begin position="14"/>
        <end position="151"/>
    </location>
</feature>
<reference evidence="2" key="2">
    <citation type="submission" date="2023-05" db="EMBL/GenBank/DDBJ databases">
        <authorList>
            <consortium name="Lawrence Berkeley National Laboratory"/>
            <person name="Steindorff A."/>
            <person name="Hensen N."/>
            <person name="Bonometti L."/>
            <person name="Westerberg I."/>
            <person name="Brannstrom I.O."/>
            <person name="Guillou S."/>
            <person name="Cros-Aarteil S."/>
            <person name="Calhoun S."/>
            <person name="Haridas S."/>
            <person name="Kuo A."/>
            <person name="Mondo S."/>
            <person name="Pangilinan J."/>
            <person name="Riley R."/>
            <person name="Labutti K."/>
            <person name="Andreopoulos B."/>
            <person name="Lipzen A."/>
            <person name="Chen C."/>
            <person name="Yanf M."/>
            <person name="Daum C."/>
            <person name="Ng V."/>
            <person name="Clum A."/>
            <person name="Ohm R."/>
            <person name="Martin F."/>
            <person name="Silar P."/>
            <person name="Natvig D."/>
            <person name="Lalanne C."/>
            <person name="Gautier V."/>
            <person name="Ament-Velasquez S.L."/>
            <person name="Kruys A."/>
            <person name="Hutchinson M.I."/>
            <person name="Powell A.J."/>
            <person name="Barry K."/>
            <person name="Miller A.N."/>
            <person name="Grigoriev I.V."/>
            <person name="Debuchy R."/>
            <person name="Gladieux P."/>
            <person name="Thoren M.H."/>
            <person name="Johannesson H."/>
        </authorList>
    </citation>
    <scope>NUCLEOTIDE SEQUENCE</scope>
    <source>
        <strain evidence="2">CBS 538.74</strain>
    </source>
</reference>
<sequence>TNSPAQQVAWLHVPRFTWRVESTRSHYRIQECANWSVQHHQFTREVLGACISAHMIGEKYYNSPCAILSLTGSLLWALNYAHWLLSQGRLDIQIFLVDAWEIPKESISPAGFLAAHLEVAPLDIPWHDDPYHEYFVFGHVPSHAILGSVGIESAAGKEINTLLPGFGQLHPRERLHESLGRLQRWTNVWGKLAAVASVTDDEIWAAGLTARKFLRNPHPDVHFEITMMFLALRKRDWSTEVWWRLLSVFKCT</sequence>
<dbReference type="InterPro" id="IPR056009">
    <property type="entry name" value="DUF7587"/>
</dbReference>
<keyword evidence="3" id="KW-1185">Reference proteome</keyword>
<dbReference type="Pfam" id="PF24494">
    <property type="entry name" value="DUF7587"/>
    <property type="match status" value="1"/>
</dbReference>